<dbReference type="PANTHER" id="PTHR33202:SF7">
    <property type="entry name" value="FERRIC UPTAKE REGULATION PROTEIN"/>
    <property type="match status" value="1"/>
</dbReference>
<keyword evidence="3" id="KW-0862">Zinc</keyword>
<dbReference type="InterPro" id="IPR036390">
    <property type="entry name" value="WH_DNA-bd_sf"/>
</dbReference>
<keyword evidence="5" id="KW-0238">DNA-binding</keyword>
<comment type="caution">
    <text evidence="7">The sequence shown here is derived from an EMBL/GenBank/DDBJ whole genome shotgun (WGS) entry which is preliminary data.</text>
</comment>
<dbReference type="Gene3D" id="1.10.10.10">
    <property type="entry name" value="Winged helix-like DNA-binding domain superfamily/Winged helix DNA-binding domain"/>
    <property type="match status" value="1"/>
</dbReference>
<sequence length="138" mass="15987">MARGRYNTAHREMVTRCLESLGDHHATASDVFDRLRADGADVSRATVYRQIEHLVEEGSVIRFTPEGERRACLQLVRTEGCRDEHCYHLKCTECGRLIHLDCDEVKPLLEHLEREHGFTVDVHRTVLMGVCRDCRKER</sequence>
<keyword evidence="6" id="KW-0804">Transcription</keyword>
<dbReference type="EMBL" id="FNWT01000014">
    <property type="protein sequence ID" value="SEH69597.1"/>
    <property type="molecule type" value="Genomic_DNA"/>
</dbReference>
<reference evidence="7 8" key="1">
    <citation type="submission" date="2016-10" db="EMBL/GenBank/DDBJ databases">
        <authorList>
            <person name="Varghese N."/>
            <person name="Submissions S."/>
        </authorList>
    </citation>
    <scope>NUCLEOTIDE SEQUENCE [LARGE SCALE GENOMIC DNA]</scope>
    <source>
        <strain evidence="7 8">WCP15</strain>
    </source>
</reference>
<evidence type="ECO:0000256" key="4">
    <source>
        <dbReference type="ARBA" id="ARBA00023015"/>
    </source>
</evidence>
<keyword evidence="4" id="KW-0805">Transcription regulation</keyword>
<organism evidence="7 8">
    <name type="scientific">Parafannyhessea umbonata</name>
    <dbReference type="NCBI Taxonomy" id="604330"/>
    <lineage>
        <taxon>Bacteria</taxon>
        <taxon>Bacillati</taxon>
        <taxon>Actinomycetota</taxon>
        <taxon>Coriobacteriia</taxon>
        <taxon>Coriobacteriales</taxon>
        <taxon>Atopobiaceae</taxon>
        <taxon>Parafannyhessea</taxon>
    </lineage>
</organism>
<dbReference type="Gene3D" id="3.30.1490.190">
    <property type="match status" value="1"/>
</dbReference>
<dbReference type="InterPro" id="IPR002481">
    <property type="entry name" value="FUR"/>
</dbReference>
<dbReference type="RefSeq" id="WP_078687703.1">
    <property type="nucleotide sequence ID" value="NZ_FNWT01000014.1"/>
</dbReference>
<dbReference type="Proteomes" id="UP000199135">
    <property type="component" value="Unassembled WGS sequence"/>
</dbReference>
<dbReference type="Pfam" id="PF01475">
    <property type="entry name" value="FUR"/>
    <property type="match status" value="1"/>
</dbReference>
<comment type="similarity">
    <text evidence="1">Belongs to the Fur family.</text>
</comment>
<accession>A0A1H6KCT1</accession>
<dbReference type="InterPro" id="IPR043135">
    <property type="entry name" value="Fur_C"/>
</dbReference>
<evidence type="ECO:0000256" key="3">
    <source>
        <dbReference type="ARBA" id="ARBA00022833"/>
    </source>
</evidence>
<gene>
    <name evidence="7" type="ORF">SAMN05216447_1149</name>
</gene>
<evidence type="ECO:0000256" key="6">
    <source>
        <dbReference type="ARBA" id="ARBA00023163"/>
    </source>
</evidence>
<evidence type="ECO:0000313" key="7">
    <source>
        <dbReference type="EMBL" id="SEH69597.1"/>
    </source>
</evidence>
<evidence type="ECO:0000256" key="1">
    <source>
        <dbReference type="ARBA" id="ARBA00007957"/>
    </source>
</evidence>
<dbReference type="SUPFAM" id="SSF46785">
    <property type="entry name" value="Winged helix' DNA-binding domain"/>
    <property type="match status" value="1"/>
</dbReference>
<proteinExistence type="inferred from homology"/>
<evidence type="ECO:0000256" key="2">
    <source>
        <dbReference type="ARBA" id="ARBA00022491"/>
    </source>
</evidence>
<dbReference type="PANTHER" id="PTHR33202">
    <property type="entry name" value="ZINC UPTAKE REGULATION PROTEIN"/>
    <property type="match status" value="1"/>
</dbReference>
<keyword evidence="8" id="KW-1185">Reference proteome</keyword>
<evidence type="ECO:0000313" key="8">
    <source>
        <dbReference type="Proteomes" id="UP000199135"/>
    </source>
</evidence>
<dbReference type="CDD" id="cd07153">
    <property type="entry name" value="Fur_like"/>
    <property type="match status" value="1"/>
</dbReference>
<protein>
    <submittedName>
        <fullName evidence="7">Fur family transcriptional regulator, ferric uptake regulator</fullName>
    </submittedName>
</protein>
<evidence type="ECO:0000256" key="5">
    <source>
        <dbReference type="ARBA" id="ARBA00023125"/>
    </source>
</evidence>
<name>A0A1H6KCT1_9ACTN</name>
<keyword evidence="2" id="KW-0678">Repressor</keyword>
<dbReference type="InterPro" id="IPR036388">
    <property type="entry name" value="WH-like_DNA-bd_sf"/>
</dbReference>